<dbReference type="EMBL" id="CP099426">
    <property type="protein sequence ID" value="USW57425.1"/>
    <property type="molecule type" value="Genomic_DNA"/>
</dbReference>
<protein>
    <submittedName>
        <fullName evidence="1">Uncharacterized protein</fullName>
    </submittedName>
</protein>
<accession>A0A9Q9AYF6</accession>
<evidence type="ECO:0000313" key="2">
    <source>
        <dbReference type="Proteomes" id="UP001056384"/>
    </source>
</evidence>
<proteinExistence type="predicted"/>
<dbReference type="Proteomes" id="UP001056384">
    <property type="component" value="Chromosome 9"/>
</dbReference>
<organism evidence="1 2">
    <name type="scientific">Septoria linicola</name>
    <dbReference type="NCBI Taxonomy" id="215465"/>
    <lineage>
        <taxon>Eukaryota</taxon>
        <taxon>Fungi</taxon>
        <taxon>Dikarya</taxon>
        <taxon>Ascomycota</taxon>
        <taxon>Pezizomycotina</taxon>
        <taxon>Dothideomycetes</taxon>
        <taxon>Dothideomycetidae</taxon>
        <taxon>Mycosphaerellales</taxon>
        <taxon>Mycosphaerellaceae</taxon>
        <taxon>Septoria</taxon>
    </lineage>
</organism>
<keyword evidence="2" id="KW-1185">Reference proteome</keyword>
<evidence type="ECO:0000313" key="1">
    <source>
        <dbReference type="EMBL" id="USW57425.1"/>
    </source>
</evidence>
<dbReference type="OrthoDB" id="3650064at2759"/>
<gene>
    <name evidence="1" type="ORF">Slin15195_G107440</name>
</gene>
<reference evidence="1" key="1">
    <citation type="submission" date="2022-06" db="EMBL/GenBank/DDBJ databases">
        <title>Complete genome sequences of two strains of the flax pathogen Septoria linicola.</title>
        <authorList>
            <person name="Lapalu N."/>
            <person name="Simon A."/>
            <person name="Demenou B."/>
            <person name="Paumier D."/>
            <person name="Guillot M.-P."/>
            <person name="Gout L."/>
            <person name="Valade R."/>
        </authorList>
    </citation>
    <scope>NUCLEOTIDE SEQUENCE</scope>
    <source>
        <strain evidence="1">SE15195</strain>
    </source>
</reference>
<name>A0A9Q9AYF6_9PEZI</name>
<sequence>MANTEGEDDALRERVQNLTPELFDMIFEFVLSINESKIEITSQYRPPVQLQIDRASRNRVAEEYYRKTVSGGLRLRQYYSLQSRFFDRQPCSDPAMLRLREDQLANVEVNLSMALDYHWQYYGQFGKINIRIFLITSLFHLKTPNSFSALFVLPHQPPPKLKPFSKTLTLVDLPGEIRNTISGHALIEPEPILMDENTWLDAPSLVRLNEVEFSGGHWREGLKRPAALKAATQIRNEAASIFYKDNIFYAKEASAARNWLSSVRRTVQLEIDRIRLNTEDGIIIPGNVASDVFDEKWLEREKTYLRGAGQLRSWSDVGDYGDDGAVGDAV</sequence>
<dbReference type="AlphaFoldDB" id="A0A9Q9AYF6"/>